<name>A0A0E9TC14_ANGAN</name>
<dbReference type="AlphaFoldDB" id="A0A0E9TC14"/>
<sequence length="55" mass="6402">MSVSVAWIRGVISVICVISLDRPVHFHQPQRLEHFCVDLWDLKPTAILLYRLVVM</sequence>
<proteinExistence type="predicted"/>
<protein>
    <submittedName>
        <fullName evidence="1">Uncharacterized protein</fullName>
    </submittedName>
</protein>
<dbReference type="EMBL" id="GBXM01058142">
    <property type="protein sequence ID" value="JAH50435.1"/>
    <property type="molecule type" value="Transcribed_RNA"/>
</dbReference>
<accession>A0A0E9TC14</accession>
<reference evidence="1" key="2">
    <citation type="journal article" date="2015" name="Fish Shellfish Immunol.">
        <title>Early steps in the European eel (Anguilla anguilla)-Vibrio vulnificus interaction in the gills: Role of the RtxA13 toxin.</title>
        <authorList>
            <person name="Callol A."/>
            <person name="Pajuelo D."/>
            <person name="Ebbesson L."/>
            <person name="Teles M."/>
            <person name="MacKenzie S."/>
            <person name="Amaro C."/>
        </authorList>
    </citation>
    <scope>NUCLEOTIDE SEQUENCE</scope>
</reference>
<organism evidence="1">
    <name type="scientific">Anguilla anguilla</name>
    <name type="common">European freshwater eel</name>
    <name type="synonym">Muraena anguilla</name>
    <dbReference type="NCBI Taxonomy" id="7936"/>
    <lineage>
        <taxon>Eukaryota</taxon>
        <taxon>Metazoa</taxon>
        <taxon>Chordata</taxon>
        <taxon>Craniata</taxon>
        <taxon>Vertebrata</taxon>
        <taxon>Euteleostomi</taxon>
        <taxon>Actinopterygii</taxon>
        <taxon>Neopterygii</taxon>
        <taxon>Teleostei</taxon>
        <taxon>Anguilliformes</taxon>
        <taxon>Anguillidae</taxon>
        <taxon>Anguilla</taxon>
    </lineage>
</organism>
<reference evidence="1" key="1">
    <citation type="submission" date="2014-11" db="EMBL/GenBank/DDBJ databases">
        <authorList>
            <person name="Amaro Gonzalez C."/>
        </authorList>
    </citation>
    <scope>NUCLEOTIDE SEQUENCE</scope>
</reference>
<evidence type="ECO:0000313" key="1">
    <source>
        <dbReference type="EMBL" id="JAH50435.1"/>
    </source>
</evidence>